<evidence type="ECO:0000313" key="1">
    <source>
        <dbReference type="EMBL" id="CAF4855626.1"/>
    </source>
</evidence>
<dbReference type="Proteomes" id="UP000663848">
    <property type="component" value="Unassembled WGS sequence"/>
</dbReference>
<evidence type="ECO:0000313" key="2">
    <source>
        <dbReference type="Proteomes" id="UP000663848"/>
    </source>
</evidence>
<gene>
    <name evidence="1" type="ORF">QYT958_LOCUS27517</name>
</gene>
<proteinExistence type="predicted"/>
<protein>
    <submittedName>
        <fullName evidence="1">Uncharacterized protein</fullName>
    </submittedName>
</protein>
<comment type="caution">
    <text evidence="1">The sequence shown here is derived from an EMBL/GenBank/DDBJ whole genome shotgun (WGS) entry which is preliminary data.</text>
</comment>
<reference evidence="1" key="1">
    <citation type="submission" date="2021-02" db="EMBL/GenBank/DDBJ databases">
        <authorList>
            <person name="Nowell W R."/>
        </authorList>
    </citation>
    <scope>NUCLEOTIDE SEQUENCE</scope>
</reference>
<sequence length="38" mass="4284">HGQLLSVLDQLHLAINHGDINFDQFADEVQKLKAAQKQ</sequence>
<feature type="non-terminal residue" evidence="1">
    <location>
        <position position="1"/>
    </location>
</feature>
<name>A0A821S9G1_9BILA</name>
<organism evidence="1 2">
    <name type="scientific">Rotaria socialis</name>
    <dbReference type="NCBI Taxonomy" id="392032"/>
    <lineage>
        <taxon>Eukaryota</taxon>
        <taxon>Metazoa</taxon>
        <taxon>Spiralia</taxon>
        <taxon>Gnathifera</taxon>
        <taxon>Rotifera</taxon>
        <taxon>Eurotatoria</taxon>
        <taxon>Bdelloidea</taxon>
        <taxon>Philodinida</taxon>
        <taxon>Philodinidae</taxon>
        <taxon>Rotaria</taxon>
    </lineage>
</organism>
<accession>A0A821S9G1</accession>
<dbReference type="EMBL" id="CAJOBR010007029">
    <property type="protein sequence ID" value="CAF4855626.1"/>
    <property type="molecule type" value="Genomic_DNA"/>
</dbReference>
<dbReference type="AlphaFoldDB" id="A0A821S9G1"/>